<dbReference type="PANTHER" id="PTHR21506:SF0">
    <property type="entry name" value="CONSERVED OLIGOMERIC GOLGI COMPLEX SUBUNIT 6"/>
    <property type="match status" value="1"/>
</dbReference>
<feature type="compositionally biased region" description="Basic and acidic residues" evidence="11">
    <location>
        <begin position="75"/>
        <end position="100"/>
    </location>
</feature>
<sequence length="779" mass="88168">MDFIDFDSFQEGDELPQPQPALSLPNIENFGKKFTNLNNLTRNLLRNKNDEVQSKEEKLAERYATMSLSLIEKEEQDKLEESHKHGQSEDKSSMVGDEKNSSTLSTRLSRVLTNPMSDNSIRDIFTSLEVKISNTDDLVEPGIIGSMSRKALRSEIENDLIKSQGAVLKEYSTVYKSFAALENKLQKLNECHSSMVTRLDKGYESTVEINEQVQNLINEKKAVALKKQILITFKNKFTLNEYEEHLLRGGEINSEFFSALEKAELIHENCSILLSSDNPQLGLKIMAKTNNLVTRGVDRITSFCNKTLGNLHSLNTKSRLVTLHQCLKYLSNRPNYLNTILTNFTESRSKMVVEEFLDQIDGDLERKRERSGSVISDSSSSTGAVNNSRPIVLSAHDPVRFIGDLLAYVHSVVVNEHETIENIFNDSSNVSNTTIDNIVASVLKSLVRPIKTRIDQIINSESKIATIYSIHGLLELYSMMFTKQTNNSESPAAQPLIKAFDTLAHATVEKITNIIQSQLLTIKHSNQAQLDINTDLQAPEWIIEFYSDILPVLDNISSTTIMNVSEEENKKLTSMLVNEPIEIFNTHIQNNLAKVLDKRDQLIIRANFLDIILSKITPITVLNDKVLELSEAVNFIGIELTKIQTLQLYEGCNLTNYTNVINMICPFTDDFFDVSIYQAITENKFFTKELVNEVNESIQEFLPTALLDVQQQLLKINSPMLVNDIVTNSSIEFVQFYLKFGLICEEYLGEKVLTWSDMDVATLLGVETSYESVKSRMEL</sequence>
<evidence type="ECO:0000256" key="2">
    <source>
        <dbReference type="ARBA" id="ARBA00011023"/>
    </source>
</evidence>
<comment type="similarity">
    <text evidence="2 10">Belongs to the COG6 family.</text>
</comment>
<evidence type="ECO:0000256" key="9">
    <source>
        <dbReference type="ARBA" id="ARBA00043873"/>
    </source>
</evidence>
<feature type="region of interest" description="Disordered" evidence="11">
    <location>
        <begin position="1"/>
        <end position="21"/>
    </location>
</feature>
<feature type="compositionally biased region" description="Low complexity" evidence="11">
    <location>
        <begin position="372"/>
        <end position="381"/>
    </location>
</feature>
<feature type="domain" description="Conserved oligomeric complex COG6 N-terminal" evidence="12">
    <location>
        <begin position="148"/>
        <end position="249"/>
    </location>
</feature>
<evidence type="ECO:0000259" key="12">
    <source>
        <dbReference type="Pfam" id="PF06419"/>
    </source>
</evidence>
<dbReference type="InterPro" id="IPR048368">
    <property type="entry name" value="COG6_N"/>
</dbReference>
<comment type="function">
    <text evidence="10">Acts as component of the peripheral membrane COG complex that is involved in intra-Golgi protein trafficking. COG is located at the cis-Golgi, and regulates tethering of retrograde intra-Golgi vesicles and possibly a number of other membrane trafficking events.</text>
</comment>
<keyword evidence="4 10" id="KW-0813">Transport</keyword>
<keyword evidence="7 10" id="KW-0472">Membrane</keyword>
<evidence type="ECO:0000256" key="6">
    <source>
        <dbReference type="ARBA" id="ARBA00023034"/>
    </source>
</evidence>
<evidence type="ECO:0000256" key="8">
    <source>
        <dbReference type="ARBA" id="ARBA00031348"/>
    </source>
</evidence>
<keyword evidence="5 10" id="KW-0653">Protein transport</keyword>
<evidence type="ECO:0000256" key="11">
    <source>
        <dbReference type="SAM" id="MobiDB-lite"/>
    </source>
</evidence>
<dbReference type="EMBL" id="OZ004258">
    <property type="protein sequence ID" value="CAK7912564.1"/>
    <property type="molecule type" value="Genomic_DNA"/>
</dbReference>
<keyword evidence="15" id="KW-1185">Reference proteome</keyword>
<comment type="subcellular location">
    <subcellularLocation>
        <location evidence="1 10">Golgi apparatus membrane</location>
        <topology evidence="1 10">Peripheral membrane protein</topology>
    </subcellularLocation>
</comment>
<dbReference type="Pfam" id="PF20653">
    <property type="entry name" value="COG6_C"/>
    <property type="match status" value="1"/>
</dbReference>
<dbReference type="Proteomes" id="UP001497600">
    <property type="component" value="Chromosome F"/>
</dbReference>
<evidence type="ECO:0000313" key="14">
    <source>
        <dbReference type="EMBL" id="CAK7912564.1"/>
    </source>
</evidence>
<feature type="region of interest" description="Disordered" evidence="11">
    <location>
        <begin position="368"/>
        <end position="387"/>
    </location>
</feature>
<reference evidence="14 15" key="1">
    <citation type="submission" date="2024-01" db="EMBL/GenBank/DDBJ databases">
        <authorList>
            <consortium name="Genoscope - CEA"/>
            <person name="William W."/>
        </authorList>
    </citation>
    <scope>NUCLEOTIDE SEQUENCE [LARGE SCALE GENOMIC DNA]</scope>
    <source>
        <strain evidence="14 15">29B2s-10</strain>
    </source>
</reference>
<comment type="subunit">
    <text evidence="10">Component of the conserved oligomeric Golgi complex.</text>
</comment>
<evidence type="ECO:0000313" key="15">
    <source>
        <dbReference type="Proteomes" id="UP001497600"/>
    </source>
</evidence>
<dbReference type="PANTHER" id="PTHR21506">
    <property type="entry name" value="COMPONENT OF OLIGOMERIC GOLGI COMPLEX 6"/>
    <property type="match status" value="1"/>
</dbReference>
<dbReference type="InterPro" id="IPR048369">
    <property type="entry name" value="COG6_C"/>
</dbReference>
<evidence type="ECO:0000256" key="1">
    <source>
        <dbReference type="ARBA" id="ARBA00004395"/>
    </source>
</evidence>
<protein>
    <recommendedName>
        <fullName evidence="3 10">Conserved oligomeric Golgi complex subunit 6</fullName>
        <shortName evidence="10">COG complex subunit 6</shortName>
    </recommendedName>
    <alternativeName>
        <fullName evidence="8 10">Component of oligomeric Golgi complex 6</fullName>
    </alternativeName>
</protein>
<evidence type="ECO:0000259" key="13">
    <source>
        <dbReference type="Pfam" id="PF20653"/>
    </source>
</evidence>
<evidence type="ECO:0000256" key="3">
    <source>
        <dbReference type="ARBA" id="ARBA00020973"/>
    </source>
</evidence>
<accession>A0ABP0EJF7</accession>
<evidence type="ECO:0000256" key="10">
    <source>
        <dbReference type="RuleBase" id="RU365075"/>
    </source>
</evidence>
<feature type="domain" description="Conserved Oligomeric Golgi complex subunit 6 C-terminal" evidence="13">
    <location>
        <begin position="280"/>
        <end position="764"/>
    </location>
</feature>
<feature type="region of interest" description="Disordered" evidence="11">
    <location>
        <begin position="75"/>
        <end position="108"/>
    </location>
</feature>
<evidence type="ECO:0000256" key="5">
    <source>
        <dbReference type="ARBA" id="ARBA00022927"/>
    </source>
</evidence>
<name>A0ABP0EJF7_9ASCO</name>
<evidence type="ECO:0000256" key="7">
    <source>
        <dbReference type="ARBA" id="ARBA00023136"/>
    </source>
</evidence>
<dbReference type="InterPro" id="IPR010490">
    <property type="entry name" value="COG6"/>
</dbReference>
<gene>
    <name evidence="14" type="primary">COG6</name>
    <name evidence="14" type="ORF">CAAN4_F07646</name>
</gene>
<dbReference type="SMART" id="SM01087">
    <property type="entry name" value="COG6"/>
    <property type="match status" value="1"/>
</dbReference>
<organism evidence="14 15">
    <name type="scientific">[Candida] anglica</name>
    <dbReference type="NCBI Taxonomy" id="148631"/>
    <lineage>
        <taxon>Eukaryota</taxon>
        <taxon>Fungi</taxon>
        <taxon>Dikarya</taxon>
        <taxon>Ascomycota</taxon>
        <taxon>Saccharomycotina</taxon>
        <taxon>Pichiomycetes</taxon>
        <taxon>Debaryomycetaceae</taxon>
        <taxon>Kurtzmaniella</taxon>
    </lineage>
</organism>
<comment type="function">
    <text evidence="9">Acts as a component of the peripheral membrane COG complex that is involved in intra-Golgi protein trafficking. COG is located at the cis-Golgi, and regulates tethering of retrograde intra-Golgi vesicles and possibly a number of other membrane trafficking events.</text>
</comment>
<evidence type="ECO:0000256" key="4">
    <source>
        <dbReference type="ARBA" id="ARBA00022448"/>
    </source>
</evidence>
<proteinExistence type="inferred from homology"/>
<keyword evidence="6 10" id="KW-0333">Golgi apparatus</keyword>
<feature type="compositionally biased region" description="Acidic residues" evidence="11">
    <location>
        <begin position="1"/>
        <end position="14"/>
    </location>
</feature>
<dbReference type="Pfam" id="PF06419">
    <property type="entry name" value="COG6_N"/>
    <property type="match status" value="1"/>
</dbReference>